<evidence type="ECO:0000313" key="2">
    <source>
        <dbReference type="EMBL" id="KAH9843573.1"/>
    </source>
</evidence>
<dbReference type="EMBL" id="JADCUA010000001">
    <property type="protein sequence ID" value="KAH9843573.1"/>
    <property type="molecule type" value="Genomic_DNA"/>
</dbReference>
<feature type="region of interest" description="Disordered" evidence="1">
    <location>
        <begin position="26"/>
        <end position="101"/>
    </location>
</feature>
<evidence type="ECO:0000256" key="1">
    <source>
        <dbReference type="SAM" id="MobiDB-lite"/>
    </source>
</evidence>
<organism evidence="2 3">
    <name type="scientific">Rhodofomes roseus</name>
    <dbReference type="NCBI Taxonomy" id="34475"/>
    <lineage>
        <taxon>Eukaryota</taxon>
        <taxon>Fungi</taxon>
        <taxon>Dikarya</taxon>
        <taxon>Basidiomycota</taxon>
        <taxon>Agaricomycotina</taxon>
        <taxon>Agaricomycetes</taxon>
        <taxon>Polyporales</taxon>
        <taxon>Rhodofomes</taxon>
    </lineage>
</organism>
<dbReference type="RefSeq" id="XP_047784383.1">
    <property type="nucleotide sequence ID" value="XM_047922005.1"/>
</dbReference>
<gene>
    <name evidence="2" type="ORF">C8Q71DRAFT_729035</name>
</gene>
<protein>
    <submittedName>
        <fullName evidence="2">Uncharacterized protein</fullName>
    </submittedName>
</protein>
<name>A0ABQ8KWC4_9APHY</name>
<sequence>CSHHWGLHPVHPCSLGLFRSPSTLEPVEKASVTPRSTTATAESTGPSSSAVRGPCIPPRGPGPSNKAARNMKNVGQAGDMQNTRTAQRLGGGREETTKRNEEEGYGVYRQNEHRGSILPVKGTSSPNAPTSLPPFLCIGERNVRRAHCGYVDCVDVPGNNLKVVFCSTCGDTTDTHRCTSDVSPPRPVSAPTDVSTNAELVVPYCWPR</sequence>
<evidence type="ECO:0000313" key="3">
    <source>
        <dbReference type="Proteomes" id="UP000814176"/>
    </source>
</evidence>
<dbReference type="GeneID" id="72002737"/>
<accession>A0ABQ8KWC4</accession>
<reference evidence="2 3" key="1">
    <citation type="journal article" date="2021" name="Environ. Microbiol.">
        <title>Gene family expansions and transcriptome signatures uncover fungal adaptations to wood decay.</title>
        <authorList>
            <person name="Hage H."/>
            <person name="Miyauchi S."/>
            <person name="Viragh M."/>
            <person name="Drula E."/>
            <person name="Min B."/>
            <person name="Chaduli D."/>
            <person name="Navarro D."/>
            <person name="Favel A."/>
            <person name="Norest M."/>
            <person name="Lesage-Meessen L."/>
            <person name="Balint B."/>
            <person name="Merenyi Z."/>
            <person name="de Eugenio L."/>
            <person name="Morin E."/>
            <person name="Martinez A.T."/>
            <person name="Baldrian P."/>
            <person name="Stursova M."/>
            <person name="Martinez M.J."/>
            <person name="Novotny C."/>
            <person name="Magnuson J.K."/>
            <person name="Spatafora J.W."/>
            <person name="Maurice S."/>
            <person name="Pangilinan J."/>
            <person name="Andreopoulos W."/>
            <person name="LaButti K."/>
            <person name="Hundley H."/>
            <person name="Na H."/>
            <person name="Kuo A."/>
            <person name="Barry K."/>
            <person name="Lipzen A."/>
            <person name="Henrissat B."/>
            <person name="Riley R."/>
            <person name="Ahrendt S."/>
            <person name="Nagy L.G."/>
            <person name="Grigoriev I.V."/>
            <person name="Martin F."/>
            <person name="Rosso M.N."/>
        </authorList>
    </citation>
    <scope>NUCLEOTIDE SEQUENCE [LARGE SCALE GENOMIC DNA]</scope>
    <source>
        <strain evidence="2 3">CIRM-BRFM 1785</strain>
    </source>
</reference>
<feature type="compositionally biased region" description="Polar residues" evidence="1">
    <location>
        <begin position="33"/>
        <end position="50"/>
    </location>
</feature>
<feature type="non-terminal residue" evidence="2">
    <location>
        <position position="1"/>
    </location>
</feature>
<keyword evidence="3" id="KW-1185">Reference proteome</keyword>
<feature type="compositionally biased region" description="Basic and acidic residues" evidence="1">
    <location>
        <begin position="91"/>
        <end position="101"/>
    </location>
</feature>
<comment type="caution">
    <text evidence="2">The sequence shown here is derived from an EMBL/GenBank/DDBJ whole genome shotgun (WGS) entry which is preliminary data.</text>
</comment>
<proteinExistence type="predicted"/>
<dbReference type="Proteomes" id="UP000814176">
    <property type="component" value="Unassembled WGS sequence"/>
</dbReference>